<comment type="subcellular location">
    <subcellularLocation>
        <location evidence="1">Membrane</location>
        <topology evidence="1">Multi-pass membrane protein</topology>
    </subcellularLocation>
</comment>
<dbReference type="CDD" id="cd00637">
    <property type="entry name" value="7tm_classA_rhodopsin-like"/>
    <property type="match status" value="1"/>
</dbReference>
<evidence type="ECO:0000256" key="3">
    <source>
        <dbReference type="ARBA" id="ARBA00022989"/>
    </source>
</evidence>
<dbReference type="GO" id="GO:0004930">
    <property type="term" value="F:G protein-coupled receptor activity"/>
    <property type="evidence" value="ECO:0007669"/>
    <property type="project" value="TreeGrafter"/>
</dbReference>
<evidence type="ECO:0000256" key="2">
    <source>
        <dbReference type="ARBA" id="ARBA00022692"/>
    </source>
</evidence>
<feature type="transmembrane region" description="Helical" evidence="6">
    <location>
        <begin position="227"/>
        <end position="249"/>
    </location>
</feature>
<dbReference type="EMBL" id="MK072080">
    <property type="protein sequence ID" value="AYV78482.1"/>
    <property type="molecule type" value="Genomic_DNA"/>
</dbReference>
<feature type="transmembrane region" description="Helical" evidence="6">
    <location>
        <begin position="22"/>
        <end position="43"/>
    </location>
</feature>
<evidence type="ECO:0000256" key="5">
    <source>
        <dbReference type="SAM" id="MobiDB-lite"/>
    </source>
</evidence>
<feature type="compositionally biased region" description="Polar residues" evidence="5">
    <location>
        <begin position="425"/>
        <end position="435"/>
    </location>
</feature>
<keyword evidence="4 6" id="KW-0472">Membrane</keyword>
<feature type="transmembrane region" description="Helical" evidence="6">
    <location>
        <begin position="261"/>
        <end position="280"/>
    </location>
</feature>
<feature type="transmembrane region" description="Helical" evidence="6">
    <location>
        <begin position="55"/>
        <end position="81"/>
    </location>
</feature>
<dbReference type="PANTHER" id="PTHR23112:SF0">
    <property type="entry name" value="TRANSMEMBRANE PROTEIN 116"/>
    <property type="match status" value="1"/>
</dbReference>
<dbReference type="SUPFAM" id="SSF81321">
    <property type="entry name" value="Family A G protein-coupled receptor-like"/>
    <property type="match status" value="1"/>
</dbReference>
<accession>A0A3G4ZUA1</accession>
<dbReference type="GO" id="GO:0007189">
    <property type="term" value="P:adenylate cyclase-activating G protein-coupled receptor signaling pathway"/>
    <property type="evidence" value="ECO:0007669"/>
    <property type="project" value="TreeGrafter"/>
</dbReference>
<dbReference type="Gene3D" id="1.20.1070.10">
    <property type="entry name" value="Rhodopsin 7-helix transmembrane proteins"/>
    <property type="match status" value="1"/>
</dbReference>
<reference evidence="7" key="1">
    <citation type="submission" date="2018-10" db="EMBL/GenBank/DDBJ databases">
        <title>Hidden diversity of soil giant viruses.</title>
        <authorList>
            <person name="Schulz F."/>
            <person name="Alteio L."/>
            <person name="Goudeau D."/>
            <person name="Ryan E.M."/>
            <person name="Malmstrom R.R."/>
            <person name="Blanchard J."/>
            <person name="Woyke T."/>
        </authorList>
    </citation>
    <scope>NUCLEOTIDE SEQUENCE</scope>
    <source>
        <strain evidence="7">EDV1</strain>
    </source>
</reference>
<feature type="transmembrane region" description="Helical" evidence="6">
    <location>
        <begin position="139"/>
        <end position="160"/>
    </location>
</feature>
<gene>
    <name evidence="7" type="ORF">Edafosvirus15_3</name>
</gene>
<evidence type="ECO:0000313" key="7">
    <source>
        <dbReference type="EMBL" id="AYV78482.1"/>
    </source>
</evidence>
<evidence type="ECO:0000256" key="4">
    <source>
        <dbReference type="ARBA" id="ARBA00023136"/>
    </source>
</evidence>
<evidence type="ECO:0000256" key="6">
    <source>
        <dbReference type="SAM" id="Phobius"/>
    </source>
</evidence>
<sequence length="435" mass="48274">MVTYNVTNDIWNIGFANKNGLWAYYSITNYFGALLCSILWASIVFSKNKKNGDIFIAGLAFGCLTMSIPCATECVLCWYWGQNRFQYGKIACQLEAYFHVSAILFQFFSVGLIAWSYHSKIIRSKNNTAEFEEKSLMKAYLVLFASWITSYLGIFILGLYSNILLLDAGVYCFYEFTSPVMLWFDVMLAGVTCSIIYWYRKIYIFTKNSVTTSSSDTKIIKKLANTVTMYIAILVVGWFSALIVSIYALSTGSSSRIGDTFVGVFGSLHSVLVGLAYGYNSDKLKKFLVRYCCCQKCFPNYRLTIKHDDMDGRQTVIEVKSNTPIKDHLSIPIRTSIVSPPSAVNLRSSTLVIDPHSQYSGQSPGSPNPACDSPVLHPLGTMTIPGTCEKGLNSPRIFNKWVSGANSSSAYKKTSGRVHPGAGWNGTSCDTPSPV</sequence>
<protein>
    <submittedName>
        <fullName evidence="7">Uncharacterized protein</fullName>
    </submittedName>
</protein>
<proteinExistence type="predicted"/>
<keyword evidence="3 6" id="KW-1133">Transmembrane helix</keyword>
<organism evidence="7">
    <name type="scientific">Edafosvirus sp</name>
    <dbReference type="NCBI Taxonomy" id="2487765"/>
    <lineage>
        <taxon>Viruses</taxon>
        <taxon>Varidnaviria</taxon>
        <taxon>Bamfordvirae</taxon>
        <taxon>Nucleocytoviricota</taxon>
        <taxon>Megaviricetes</taxon>
        <taxon>Imitervirales</taxon>
        <taxon>Mimiviridae</taxon>
        <taxon>Klosneuvirinae</taxon>
    </lineage>
</organism>
<feature type="region of interest" description="Disordered" evidence="5">
    <location>
        <begin position="409"/>
        <end position="435"/>
    </location>
</feature>
<feature type="transmembrane region" description="Helical" evidence="6">
    <location>
        <begin position="180"/>
        <end position="199"/>
    </location>
</feature>
<keyword evidence="2 6" id="KW-0812">Transmembrane</keyword>
<dbReference type="PANTHER" id="PTHR23112">
    <property type="entry name" value="G PROTEIN-COUPLED RECEPTOR 157-RELATED"/>
    <property type="match status" value="1"/>
</dbReference>
<evidence type="ECO:0000256" key="1">
    <source>
        <dbReference type="ARBA" id="ARBA00004141"/>
    </source>
</evidence>
<dbReference type="GO" id="GO:0005886">
    <property type="term" value="C:plasma membrane"/>
    <property type="evidence" value="ECO:0007669"/>
    <property type="project" value="TreeGrafter"/>
</dbReference>
<name>A0A3G4ZUA1_9VIRU</name>
<feature type="transmembrane region" description="Helical" evidence="6">
    <location>
        <begin position="96"/>
        <end position="118"/>
    </location>
</feature>